<dbReference type="EMBL" id="JBAKAZ010000010">
    <property type="protein sequence ID" value="MEL0628859.1"/>
    <property type="molecule type" value="Genomic_DNA"/>
</dbReference>
<dbReference type="SMART" id="SM00191">
    <property type="entry name" value="Int_alpha"/>
    <property type="match status" value="4"/>
</dbReference>
<evidence type="ECO:0000313" key="5">
    <source>
        <dbReference type="EMBL" id="MEL0628859.1"/>
    </source>
</evidence>
<keyword evidence="6" id="KW-1185">Reference proteome</keyword>
<dbReference type="PANTHER" id="PTHR36220">
    <property type="entry name" value="UNNAMED PRODUCT"/>
    <property type="match status" value="1"/>
</dbReference>
<dbReference type="Gene3D" id="2.130.10.130">
    <property type="entry name" value="Integrin alpha, N-terminal"/>
    <property type="match status" value="3"/>
</dbReference>
<dbReference type="RefSeq" id="WP_341596873.1">
    <property type="nucleotide sequence ID" value="NZ_JBAKAZ010000010.1"/>
</dbReference>
<dbReference type="InterPro" id="IPR028994">
    <property type="entry name" value="Integrin_alpha_N"/>
</dbReference>
<evidence type="ECO:0000256" key="1">
    <source>
        <dbReference type="ARBA" id="ARBA00022729"/>
    </source>
</evidence>
<evidence type="ECO:0000256" key="3">
    <source>
        <dbReference type="ARBA" id="ARBA00023180"/>
    </source>
</evidence>
<dbReference type="PANTHER" id="PTHR36220:SF1">
    <property type="entry name" value="GAMMA TUBULIN COMPLEX COMPONENT C-TERMINAL DOMAIN-CONTAINING PROTEIN"/>
    <property type="match status" value="1"/>
</dbReference>
<reference evidence="5 6" key="1">
    <citation type="submission" date="2024-02" db="EMBL/GenBank/DDBJ databases">
        <title>Bacteria isolated from the canopy kelp, Nereocystis luetkeana.</title>
        <authorList>
            <person name="Pfister C.A."/>
            <person name="Younker I.T."/>
            <person name="Light S.H."/>
        </authorList>
    </citation>
    <scope>NUCLEOTIDE SEQUENCE [LARGE SCALE GENOMIC DNA]</scope>
    <source>
        <strain evidence="5 6">TI.1.05</strain>
    </source>
</reference>
<dbReference type="Proteomes" id="UP001369082">
    <property type="component" value="Unassembled WGS sequence"/>
</dbReference>
<organism evidence="5 6">
    <name type="scientific">Psychromonas aquatilis</name>
    <dbReference type="NCBI Taxonomy" id="2005072"/>
    <lineage>
        <taxon>Bacteria</taxon>
        <taxon>Pseudomonadati</taxon>
        <taxon>Pseudomonadota</taxon>
        <taxon>Gammaproteobacteria</taxon>
        <taxon>Alteromonadales</taxon>
        <taxon>Psychromonadaceae</taxon>
        <taxon>Psychromonas</taxon>
    </lineage>
</organism>
<protein>
    <submittedName>
        <fullName evidence="5">FG-GAP repeat protein</fullName>
    </submittedName>
</protein>
<evidence type="ECO:0000313" key="6">
    <source>
        <dbReference type="Proteomes" id="UP001369082"/>
    </source>
</evidence>
<gene>
    <name evidence="5" type="ORF">V6256_04480</name>
</gene>
<dbReference type="InterPro" id="IPR013517">
    <property type="entry name" value="FG-GAP"/>
</dbReference>
<name>A0ABU9GNN2_9GAMM</name>
<accession>A0ABU9GNN2</accession>
<sequence>MYRIISITLSSFLLFSCASEDNSNEEEVVSVPEEEVVSVPEEEVVSIPSFNFIDIDGSESESGAVTFTWDGDSTGLTYTLCENNIEAENNCSEIATTTESNSIETKIDSLFGRYSSEYFILASNGNSYTASNYLSLSNQNVTDLIRYVKASNPDANDRFGYSASLSGDGLTLAVGAYTEDSSATGINSDLQDDNDASASGAVYIFKNNGSDWSQEAYVKASNSLKSNKFGESVSLNEDGTVLAVGSIGEDSSTTGVNSESNGDYNSAGAAYIFRFDGTNWSEEAYIKASNTDAGDNFGLKVSLSDDGDVLAIGTKAEDSDATGIYTSEESVTNEDEQANNDAVSAGAAYLFRYNGATWDQEAYIKASNTDDRDYFGNSVSLSGDGTTLAVGAYSEDSNGNDGEDDNSLSGSGAAYIFRQDGNAWTQQALIKAGTPTEDSYFGNSVSLSEDGNTLAVGAYSDDSLFSGSGAVHVFKYSDNNWSEEAYLKTSNAADGDSFGKNVVLSADGNILVASADYEASLATGIDGDQTSSGKYNGAVYAFKYENEGWIQYAYIKASNTKADGQESFGASLALSSDGKKLMVGAKNEDSAASGIDGDQTDSSLSASGAVYIY</sequence>
<proteinExistence type="predicted"/>
<keyword evidence="2" id="KW-0677">Repeat</keyword>
<keyword evidence="3" id="KW-0325">Glycoprotein</keyword>
<dbReference type="InterPro" id="IPR013519">
    <property type="entry name" value="Int_alpha_beta-p"/>
</dbReference>
<evidence type="ECO:0000256" key="2">
    <source>
        <dbReference type="ARBA" id="ARBA00022737"/>
    </source>
</evidence>
<evidence type="ECO:0000256" key="4">
    <source>
        <dbReference type="SAM" id="MobiDB-lite"/>
    </source>
</evidence>
<dbReference type="PROSITE" id="PS51257">
    <property type="entry name" value="PROKAR_LIPOPROTEIN"/>
    <property type="match status" value="1"/>
</dbReference>
<dbReference type="Pfam" id="PF14312">
    <property type="entry name" value="FG-GAP_2"/>
    <property type="match status" value="5"/>
</dbReference>
<dbReference type="SUPFAM" id="SSF75011">
    <property type="entry name" value="3-carboxy-cis,cis-mucoante lactonizing enzyme"/>
    <property type="match status" value="1"/>
</dbReference>
<keyword evidence="1" id="KW-0732">Signal</keyword>
<comment type="caution">
    <text evidence="5">The sequence shown here is derived from an EMBL/GenBank/DDBJ whole genome shotgun (WGS) entry which is preliminary data.</text>
</comment>
<feature type="region of interest" description="Disordered" evidence="4">
    <location>
        <begin position="392"/>
        <end position="411"/>
    </location>
</feature>